<keyword evidence="3 5" id="KW-1133">Transmembrane helix</keyword>
<dbReference type="InterPro" id="IPR050681">
    <property type="entry name" value="CDF/SLC30A"/>
</dbReference>
<comment type="subcellular location">
    <subcellularLocation>
        <location evidence="1">Membrane</location>
        <topology evidence="1">Multi-pass membrane protein</topology>
    </subcellularLocation>
</comment>
<feature type="domain" description="Cation efflux protein transmembrane" evidence="6">
    <location>
        <begin position="10"/>
        <end position="198"/>
    </location>
</feature>
<comment type="caution">
    <text evidence="7">The sequence shown here is derived from an EMBL/GenBank/DDBJ whole genome shotgun (WGS) entry which is preliminary data.</text>
</comment>
<sequence>MEKSHSSRNVLLAFLLNFCFAIIEFIFGVILNSSAVLADAVHDTGDAIAIGLSAYLEKVSNKKTDLHYTLGYKRFSLLGAMITSTILITGSSMVIFENIGKVFRPEPVNYNGMLVLGILAIIINLLAARLVHHGHTANESMLSLHFLEDILGWLAVILVAFILRFTDWYFLDPLLSLAISIFILSKALPKFFANLQIFLEKAPEDLDLKALETEILSLPKVKQVCQLNVWSMDGLKNVAMVHVLVDKGADEPFIKDSVHHILEKYAIIESAVEIDESLLEHYHHSEEP</sequence>
<feature type="transmembrane region" description="Helical" evidence="5">
    <location>
        <begin position="169"/>
        <end position="188"/>
    </location>
</feature>
<evidence type="ECO:0000313" key="8">
    <source>
        <dbReference type="Proteomes" id="UP001519296"/>
    </source>
</evidence>
<feature type="transmembrane region" description="Helical" evidence="5">
    <location>
        <begin position="12"/>
        <end position="31"/>
    </location>
</feature>
<dbReference type="NCBIfam" id="TIGR01297">
    <property type="entry name" value="CDF"/>
    <property type="match status" value="1"/>
</dbReference>
<accession>A0ABS5B1P9</accession>
<name>A0ABS5B1P9_9STRE</name>
<evidence type="ECO:0000313" key="7">
    <source>
        <dbReference type="EMBL" id="MBP2622757.1"/>
    </source>
</evidence>
<dbReference type="EMBL" id="PRDG01000001">
    <property type="protein sequence ID" value="MBP2622757.1"/>
    <property type="molecule type" value="Genomic_DNA"/>
</dbReference>
<reference evidence="7 8" key="1">
    <citation type="submission" date="2018-02" db="EMBL/GenBank/DDBJ databases">
        <title>Draft genome sequence of Streptococcus oricebi CCUG 70868T type strain.</title>
        <authorList>
            <person name="Mendez V."/>
            <person name="Salva-Serra F."/>
            <person name="Jaen-Luchoro D."/>
            <person name="Gonzales-Siles L."/>
            <person name="Karlsson R."/>
            <person name="Engstrom-Jakobsson H."/>
            <person name="Busquets A."/>
            <person name="Gomila M."/>
            <person name="Pineiro-Iglesias B."/>
            <person name="Bennasar-Figueras A."/>
            <person name="Seeger M."/>
            <person name="Moore E."/>
        </authorList>
    </citation>
    <scope>NUCLEOTIDE SEQUENCE [LARGE SCALE GENOMIC DNA]</scope>
    <source>
        <strain evidence="7 8">CCUG 70868</strain>
    </source>
</reference>
<protein>
    <submittedName>
        <fullName evidence="7">Cation transporter</fullName>
    </submittedName>
</protein>
<dbReference type="Gene3D" id="1.20.1510.10">
    <property type="entry name" value="Cation efflux protein transmembrane domain"/>
    <property type="match status" value="1"/>
</dbReference>
<dbReference type="PANTHER" id="PTHR11562:SF17">
    <property type="entry name" value="RE54080P-RELATED"/>
    <property type="match status" value="1"/>
</dbReference>
<evidence type="ECO:0000256" key="1">
    <source>
        <dbReference type="ARBA" id="ARBA00004141"/>
    </source>
</evidence>
<dbReference type="InterPro" id="IPR002524">
    <property type="entry name" value="Cation_efflux"/>
</dbReference>
<organism evidence="7 8">
    <name type="scientific">Streptococcus oricebi</name>
    <dbReference type="NCBI Taxonomy" id="1547447"/>
    <lineage>
        <taxon>Bacteria</taxon>
        <taxon>Bacillati</taxon>
        <taxon>Bacillota</taxon>
        <taxon>Bacilli</taxon>
        <taxon>Lactobacillales</taxon>
        <taxon>Streptococcaceae</taxon>
        <taxon>Streptococcus</taxon>
    </lineage>
</organism>
<evidence type="ECO:0000256" key="2">
    <source>
        <dbReference type="ARBA" id="ARBA00022692"/>
    </source>
</evidence>
<dbReference type="InterPro" id="IPR058533">
    <property type="entry name" value="Cation_efflux_TM"/>
</dbReference>
<keyword evidence="8" id="KW-1185">Reference proteome</keyword>
<evidence type="ECO:0000256" key="4">
    <source>
        <dbReference type="ARBA" id="ARBA00023136"/>
    </source>
</evidence>
<feature type="transmembrane region" description="Helical" evidence="5">
    <location>
        <begin position="77"/>
        <end position="96"/>
    </location>
</feature>
<evidence type="ECO:0000256" key="3">
    <source>
        <dbReference type="ARBA" id="ARBA00022989"/>
    </source>
</evidence>
<dbReference type="Proteomes" id="UP001519296">
    <property type="component" value="Unassembled WGS sequence"/>
</dbReference>
<dbReference type="InterPro" id="IPR027469">
    <property type="entry name" value="Cation_efflux_TMD_sf"/>
</dbReference>
<dbReference type="Pfam" id="PF01545">
    <property type="entry name" value="Cation_efflux"/>
    <property type="match status" value="1"/>
</dbReference>
<evidence type="ECO:0000259" key="6">
    <source>
        <dbReference type="Pfam" id="PF01545"/>
    </source>
</evidence>
<keyword evidence="4 5" id="KW-0472">Membrane</keyword>
<dbReference type="PANTHER" id="PTHR11562">
    <property type="entry name" value="CATION EFFLUX PROTEIN/ ZINC TRANSPORTER"/>
    <property type="match status" value="1"/>
</dbReference>
<keyword evidence="2 5" id="KW-0812">Transmembrane</keyword>
<gene>
    <name evidence="7" type="ORF">C4K46_02250</name>
</gene>
<feature type="transmembrane region" description="Helical" evidence="5">
    <location>
        <begin position="142"/>
        <end position="163"/>
    </location>
</feature>
<evidence type="ECO:0000256" key="5">
    <source>
        <dbReference type="SAM" id="Phobius"/>
    </source>
</evidence>
<feature type="transmembrane region" description="Helical" evidence="5">
    <location>
        <begin position="108"/>
        <end position="130"/>
    </location>
</feature>
<dbReference type="RefSeq" id="WP_209626916.1">
    <property type="nucleotide sequence ID" value="NZ_PRDG01000001.1"/>
</dbReference>
<dbReference type="SUPFAM" id="SSF161111">
    <property type="entry name" value="Cation efflux protein transmembrane domain-like"/>
    <property type="match status" value="1"/>
</dbReference>
<proteinExistence type="predicted"/>